<feature type="transmembrane region" description="Helical" evidence="6">
    <location>
        <begin position="81"/>
        <end position="101"/>
    </location>
</feature>
<name>H0EB64_9ACTN</name>
<dbReference type="GO" id="GO:0016020">
    <property type="term" value="C:membrane"/>
    <property type="evidence" value="ECO:0007669"/>
    <property type="project" value="UniProtKB-SubCell"/>
</dbReference>
<dbReference type="EMBL" id="AGUD01000304">
    <property type="protein sequence ID" value="EHN09081.1"/>
    <property type="molecule type" value="Genomic_DNA"/>
</dbReference>
<evidence type="ECO:0000313" key="8">
    <source>
        <dbReference type="EMBL" id="EHN09081.1"/>
    </source>
</evidence>
<sequence length="267" mass="26283">MIGAAVVVAIARHRLGPRPLRASPLRTLAIGAATAGLSLPMISLGERWVASGLAGVLVAAAPLFTALFARLLIPSTRLGRSGLVGMLVGFAGVVLLFGADLSGSSDLLIGGIAILLAPLGYGIGAVLSRLWATGGTPLAQTAANLTWAAGIATAVALVATAAGEGGPTLHGAGAWLALAALGAIGTGIAFVIFFQLIAEVGPSRAALVTYVAPVFALGYGAAFLDEPITLAAVGGVMLVVIGIVIAGRRPGRGDEAGASAALARSSR</sequence>
<dbReference type="PANTHER" id="PTHR32322:SF2">
    <property type="entry name" value="EAMA DOMAIN-CONTAINING PROTEIN"/>
    <property type="match status" value="1"/>
</dbReference>
<evidence type="ECO:0000256" key="1">
    <source>
        <dbReference type="ARBA" id="ARBA00004141"/>
    </source>
</evidence>
<proteinExistence type="inferred from homology"/>
<accession>H0EB64</accession>
<feature type="transmembrane region" description="Helical" evidence="6">
    <location>
        <begin position="228"/>
        <end position="246"/>
    </location>
</feature>
<dbReference type="PANTHER" id="PTHR32322">
    <property type="entry name" value="INNER MEMBRANE TRANSPORTER"/>
    <property type="match status" value="1"/>
</dbReference>
<evidence type="ECO:0000313" key="9">
    <source>
        <dbReference type="Proteomes" id="UP000005143"/>
    </source>
</evidence>
<feature type="domain" description="EamA" evidence="7">
    <location>
        <begin position="109"/>
        <end position="246"/>
    </location>
</feature>
<protein>
    <submittedName>
        <fullName evidence="8">Permease of the drug/metabolite transporter (DMT) superfamily</fullName>
    </submittedName>
</protein>
<gene>
    <name evidence="8" type="ORF">PAI11_40930</name>
</gene>
<evidence type="ECO:0000256" key="4">
    <source>
        <dbReference type="ARBA" id="ARBA00022989"/>
    </source>
</evidence>
<evidence type="ECO:0000259" key="7">
    <source>
        <dbReference type="Pfam" id="PF00892"/>
    </source>
</evidence>
<dbReference type="InterPro" id="IPR050638">
    <property type="entry name" value="AA-Vitamin_Transporters"/>
</dbReference>
<feature type="transmembrane region" description="Helical" evidence="6">
    <location>
        <begin position="107"/>
        <end position="132"/>
    </location>
</feature>
<dbReference type="InterPro" id="IPR037185">
    <property type="entry name" value="EmrE-like"/>
</dbReference>
<keyword evidence="5 6" id="KW-0472">Membrane</keyword>
<feature type="transmembrane region" description="Helical" evidence="6">
    <location>
        <begin position="24"/>
        <end position="42"/>
    </location>
</feature>
<keyword evidence="4 6" id="KW-1133">Transmembrane helix</keyword>
<comment type="caution">
    <text evidence="8">The sequence shown here is derived from an EMBL/GenBank/DDBJ whole genome shotgun (WGS) entry which is preliminary data.</text>
</comment>
<dbReference type="SUPFAM" id="SSF103481">
    <property type="entry name" value="Multidrug resistance efflux transporter EmrE"/>
    <property type="match status" value="2"/>
</dbReference>
<keyword evidence="9" id="KW-1185">Reference proteome</keyword>
<keyword evidence="3 6" id="KW-0812">Transmembrane</keyword>
<feature type="transmembrane region" description="Helical" evidence="6">
    <location>
        <begin position="144"/>
        <end position="162"/>
    </location>
</feature>
<organism evidence="8 9">
    <name type="scientific">Patulibacter medicamentivorans</name>
    <dbReference type="NCBI Taxonomy" id="1097667"/>
    <lineage>
        <taxon>Bacteria</taxon>
        <taxon>Bacillati</taxon>
        <taxon>Actinomycetota</taxon>
        <taxon>Thermoleophilia</taxon>
        <taxon>Solirubrobacterales</taxon>
        <taxon>Patulibacteraceae</taxon>
        <taxon>Patulibacter</taxon>
    </lineage>
</organism>
<dbReference type="InterPro" id="IPR000620">
    <property type="entry name" value="EamA_dom"/>
</dbReference>
<feature type="transmembrane region" description="Helical" evidence="6">
    <location>
        <begin position="174"/>
        <end position="198"/>
    </location>
</feature>
<comment type="similarity">
    <text evidence="2">Belongs to the EamA transporter family.</text>
</comment>
<dbReference type="Proteomes" id="UP000005143">
    <property type="component" value="Unassembled WGS sequence"/>
</dbReference>
<dbReference type="Pfam" id="PF00892">
    <property type="entry name" value="EamA"/>
    <property type="match status" value="1"/>
</dbReference>
<evidence type="ECO:0000256" key="6">
    <source>
        <dbReference type="SAM" id="Phobius"/>
    </source>
</evidence>
<comment type="subcellular location">
    <subcellularLocation>
        <location evidence="1">Membrane</location>
        <topology evidence="1">Multi-pass membrane protein</topology>
    </subcellularLocation>
</comment>
<dbReference type="AlphaFoldDB" id="H0EB64"/>
<evidence type="ECO:0000256" key="2">
    <source>
        <dbReference type="ARBA" id="ARBA00007362"/>
    </source>
</evidence>
<feature type="transmembrane region" description="Helical" evidence="6">
    <location>
        <begin position="205"/>
        <end position="222"/>
    </location>
</feature>
<reference evidence="8 9" key="1">
    <citation type="journal article" date="2013" name="Biodegradation">
        <title>Quantitative proteomic analysis of ibuprofen-degrading Patulibacter sp. strain I11.</title>
        <authorList>
            <person name="Almeida B."/>
            <person name="Kjeldal H."/>
            <person name="Lolas I."/>
            <person name="Knudsen A.D."/>
            <person name="Carvalho G."/>
            <person name="Nielsen K.L."/>
            <person name="Barreto Crespo M.T."/>
            <person name="Stensballe A."/>
            <person name="Nielsen J.L."/>
        </authorList>
    </citation>
    <scope>NUCLEOTIDE SEQUENCE [LARGE SCALE GENOMIC DNA]</scope>
    <source>
        <strain evidence="8 9">I11</strain>
    </source>
</reference>
<feature type="transmembrane region" description="Helical" evidence="6">
    <location>
        <begin position="48"/>
        <end position="69"/>
    </location>
</feature>
<evidence type="ECO:0000256" key="5">
    <source>
        <dbReference type="ARBA" id="ARBA00023136"/>
    </source>
</evidence>
<evidence type="ECO:0000256" key="3">
    <source>
        <dbReference type="ARBA" id="ARBA00022692"/>
    </source>
</evidence>